<proteinExistence type="predicted"/>
<sequence>MPAATRRDDVGKKTGRLSPHHELVLAEYRSSTTTTAAPVAAAAAVAVDMAPLERHCLGLLSGGEEVTSSS</sequence>
<comment type="caution">
    <text evidence="2">The sequence shown here is derived from an EMBL/GenBank/DDBJ whole genome shotgun (WGS) entry which is preliminary data.</text>
</comment>
<dbReference type="Proteomes" id="UP000652761">
    <property type="component" value="Unassembled WGS sequence"/>
</dbReference>
<evidence type="ECO:0000256" key="1">
    <source>
        <dbReference type="SAM" id="MobiDB-lite"/>
    </source>
</evidence>
<evidence type="ECO:0000313" key="2">
    <source>
        <dbReference type="EMBL" id="MQL74695.1"/>
    </source>
</evidence>
<feature type="compositionally biased region" description="Basic and acidic residues" evidence="1">
    <location>
        <begin position="1"/>
        <end position="12"/>
    </location>
</feature>
<feature type="region of interest" description="Disordered" evidence="1">
    <location>
        <begin position="1"/>
        <end position="22"/>
    </location>
</feature>
<reference evidence="2" key="1">
    <citation type="submission" date="2017-07" db="EMBL/GenBank/DDBJ databases">
        <title>Taro Niue Genome Assembly and Annotation.</title>
        <authorList>
            <person name="Atibalentja N."/>
            <person name="Keating K."/>
            <person name="Fields C.J."/>
        </authorList>
    </citation>
    <scope>NUCLEOTIDE SEQUENCE</scope>
    <source>
        <strain evidence="2">Niue_2</strain>
        <tissue evidence="2">Leaf</tissue>
    </source>
</reference>
<gene>
    <name evidence="2" type="ORF">Taro_007062</name>
</gene>
<keyword evidence="3" id="KW-1185">Reference proteome</keyword>
<name>A0A843TUF8_COLES</name>
<accession>A0A843TUF8</accession>
<dbReference type="EMBL" id="NMUH01000219">
    <property type="protein sequence ID" value="MQL74695.1"/>
    <property type="molecule type" value="Genomic_DNA"/>
</dbReference>
<dbReference type="AlphaFoldDB" id="A0A843TUF8"/>
<evidence type="ECO:0000313" key="3">
    <source>
        <dbReference type="Proteomes" id="UP000652761"/>
    </source>
</evidence>
<protein>
    <submittedName>
        <fullName evidence="2">Uncharacterized protein</fullName>
    </submittedName>
</protein>
<organism evidence="2 3">
    <name type="scientific">Colocasia esculenta</name>
    <name type="common">Wild taro</name>
    <name type="synonym">Arum esculentum</name>
    <dbReference type="NCBI Taxonomy" id="4460"/>
    <lineage>
        <taxon>Eukaryota</taxon>
        <taxon>Viridiplantae</taxon>
        <taxon>Streptophyta</taxon>
        <taxon>Embryophyta</taxon>
        <taxon>Tracheophyta</taxon>
        <taxon>Spermatophyta</taxon>
        <taxon>Magnoliopsida</taxon>
        <taxon>Liliopsida</taxon>
        <taxon>Araceae</taxon>
        <taxon>Aroideae</taxon>
        <taxon>Colocasieae</taxon>
        <taxon>Colocasia</taxon>
    </lineage>
</organism>